<feature type="domain" description="Phosphoesterase HXTX" evidence="3">
    <location>
        <begin position="4"/>
        <end position="73"/>
    </location>
</feature>
<feature type="active site" description="Proton acceptor" evidence="2">
    <location>
        <position position="107"/>
    </location>
</feature>
<dbReference type="InterPro" id="IPR014051">
    <property type="entry name" value="Phosphoesterase_HXTX"/>
</dbReference>
<dbReference type="Proteomes" id="UP000002318">
    <property type="component" value="Chromosome"/>
</dbReference>
<keyword evidence="4" id="KW-0436">Ligase</keyword>
<dbReference type="HAMAP" id="MF_01940">
    <property type="entry name" value="RNA_CPDase"/>
    <property type="match status" value="1"/>
</dbReference>
<comment type="catalytic activity">
    <reaction evidence="2">
        <text>a 3'-end 2',3'-cyclophospho-ribonucleotide-RNA + H2O = a 3'-end 2'-phospho-ribonucleotide-RNA + H(+)</text>
        <dbReference type="Rhea" id="RHEA:11828"/>
        <dbReference type="Rhea" id="RHEA-COMP:10464"/>
        <dbReference type="Rhea" id="RHEA-COMP:17353"/>
        <dbReference type="ChEBI" id="CHEBI:15377"/>
        <dbReference type="ChEBI" id="CHEBI:15378"/>
        <dbReference type="ChEBI" id="CHEBI:83064"/>
        <dbReference type="ChEBI" id="CHEBI:173113"/>
        <dbReference type="EC" id="3.1.4.58"/>
    </reaction>
</comment>
<dbReference type="EC" id="3.1.4.58" evidence="2"/>
<evidence type="ECO:0000256" key="2">
    <source>
        <dbReference type="HAMAP-Rule" id="MF_01940"/>
    </source>
</evidence>
<dbReference type="PANTHER" id="PTHR35561:SF1">
    <property type="entry name" value="RNA 2',3'-CYCLIC PHOSPHODIESTERASE"/>
    <property type="match status" value="1"/>
</dbReference>
<dbReference type="HOGENOM" id="CLU_081251_3_2_12"/>
<dbReference type="EMBL" id="CP002116">
    <property type="protein sequence ID" value="ADK81262.1"/>
    <property type="molecule type" value="Genomic_DNA"/>
</dbReference>
<comment type="function">
    <text evidence="2">Hydrolyzes RNA 2',3'-cyclic phosphodiester to an RNA 2'-phosphomonoester.</text>
</comment>
<dbReference type="InterPro" id="IPR009097">
    <property type="entry name" value="Cyclic_Pdiesterase"/>
</dbReference>
<dbReference type="AlphaFoldDB" id="E1R376"/>
<accession>E1R376</accession>
<sequence length="174" mass="19747">MRGLAPLRRQYPTLKWIPSQNLHITLMFVGECGDDEAYSLRERFLRIDHAAHPFSITWKGIGTFPSGGPPRVLHLPVQEGSDEVRRLHGVINHTLWKEKRGGRFFPHITVARVKGKSGERQIKREMLCKLGASIQGGSVVDRIILYRSQLRQNGACYSNFGSLSLGRQDDLEEK</sequence>
<dbReference type="SUPFAM" id="SSF55144">
    <property type="entry name" value="LigT-like"/>
    <property type="match status" value="1"/>
</dbReference>
<feature type="short sequence motif" description="HXTX 2" evidence="2">
    <location>
        <begin position="107"/>
        <end position="110"/>
    </location>
</feature>
<evidence type="ECO:0000313" key="4">
    <source>
        <dbReference type="EMBL" id="ADK81262.1"/>
    </source>
</evidence>
<dbReference type="NCBIfam" id="TIGR02258">
    <property type="entry name" value="2_5_ligase"/>
    <property type="match status" value="1"/>
</dbReference>
<protein>
    <recommendedName>
        <fullName evidence="2">RNA 2',3'-cyclic phosphodiesterase</fullName>
        <shortName evidence="2">RNA 2',3'-CPDase</shortName>
        <ecNumber evidence="2">3.1.4.58</ecNumber>
    </recommendedName>
</protein>
<dbReference type="Gene3D" id="3.90.1140.10">
    <property type="entry name" value="Cyclic phosphodiesterase"/>
    <property type="match status" value="1"/>
</dbReference>
<dbReference type="GO" id="GO:0008664">
    <property type="term" value="F:RNA 2',3'-cyclic 3'-phosphodiesterase activity"/>
    <property type="evidence" value="ECO:0007669"/>
    <property type="project" value="UniProtKB-EC"/>
</dbReference>
<reference evidence="4 5" key="1">
    <citation type="journal article" date="2010" name="Stand. Genomic Sci.">
        <title>Complete genome sequence of Spirochaeta smaragdinae type strain (SEBR 4228).</title>
        <authorList>
            <person name="Mavromatis K."/>
            <person name="Yasawong M."/>
            <person name="Chertkov O."/>
            <person name="Lapidus A."/>
            <person name="Lucas S."/>
            <person name="Nolan M."/>
            <person name="Del Rio T.G."/>
            <person name="Tice H."/>
            <person name="Cheng J.F."/>
            <person name="Pitluck S."/>
            <person name="Liolios K."/>
            <person name="Ivanova N."/>
            <person name="Tapia R."/>
            <person name="Han C."/>
            <person name="Bruce D."/>
            <person name="Goodwin L."/>
            <person name="Pati A."/>
            <person name="Chen A."/>
            <person name="Palaniappan K."/>
            <person name="Land M."/>
            <person name="Hauser L."/>
            <person name="Chang Y.J."/>
            <person name="Jeffries C.D."/>
            <person name="Detter J.C."/>
            <person name="Rohde M."/>
            <person name="Brambilla E."/>
            <person name="Spring S."/>
            <person name="Goker M."/>
            <person name="Sikorski J."/>
            <person name="Woyke T."/>
            <person name="Bristow J."/>
            <person name="Eisen J.A."/>
            <person name="Markowitz V."/>
            <person name="Hugenholtz P."/>
            <person name="Klenk H.P."/>
            <person name="Kyrpides N.C."/>
        </authorList>
    </citation>
    <scope>NUCLEOTIDE SEQUENCE [LARGE SCALE GENOMIC DNA]</scope>
    <source>
        <strain evidence="5">DSM 11293 / JCM 15392 / SEBR 4228</strain>
    </source>
</reference>
<dbReference type="InterPro" id="IPR004175">
    <property type="entry name" value="RNA_CPDase"/>
</dbReference>
<dbReference type="STRING" id="573413.Spirs_2142"/>
<dbReference type="KEGG" id="ssm:Spirs_2142"/>
<dbReference type="GO" id="GO:0016874">
    <property type="term" value="F:ligase activity"/>
    <property type="evidence" value="ECO:0007669"/>
    <property type="project" value="UniProtKB-KW"/>
</dbReference>
<dbReference type="GO" id="GO:0004113">
    <property type="term" value="F:2',3'-cyclic-nucleotide 3'-phosphodiesterase activity"/>
    <property type="evidence" value="ECO:0007669"/>
    <property type="project" value="InterPro"/>
</dbReference>
<name>E1R376_SEDSS</name>
<proteinExistence type="inferred from homology"/>
<dbReference type="Pfam" id="PF02834">
    <property type="entry name" value="LigT_PEase"/>
    <property type="match status" value="1"/>
</dbReference>
<gene>
    <name evidence="4" type="ordered locus">Spirs_2142</name>
</gene>
<keyword evidence="1 2" id="KW-0378">Hydrolase</keyword>
<evidence type="ECO:0000256" key="1">
    <source>
        <dbReference type="ARBA" id="ARBA00022801"/>
    </source>
</evidence>
<feature type="short sequence motif" description="HXTX 1" evidence="2">
    <location>
        <begin position="23"/>
        <end position="26"/>
    </location>
</feature>
<evidence type="ECO:0000313" key="5">
    <source>
        <dbReference type="Proteomes" id="UP000002318"/>
    </source>
</evidence>
<organism evidence="4 5">
    <name type="scientific">Sediminispirochaeta smaragdinae (strain DSM 11293 / JCM 15392 / SEBR 4228)</name>
    <name type="common">Spirochaeta smaragdinae</name>
    <dbReference type="NCBI Taxonomy" id="573413"/>
    <lineage>
        <taxon>Bacteria</taxon>
        <taxon>Pseudomonadati</taxon>
        <taxon>Spirochaetota</taxon>
        <taxon>Spirochaetia</taxon>
        <taxon>Spirochaetales</taxon>
        <taxon>Spirochaetaceae</taxon>
        <taxon>Sediminispirochaeta</taxon>
    </lineage>
</organism>
<keyword evidence="5" id="KW-1185">Reference proteome</keyword>
<comment type="similarity">
    <text evidence="2">Belongs to the 2H phosphoesterase superfamily. ThpR family.</text>
</comment>
<dbReference type="eggNOG" id="COG1514">
    <property type="taxonomic scope" value="Bacteria"/>
</dbReference>
<evidence type="ECO:0000259" key="3">
    <source>
        <dbReference type="Pfam" id="PF02834"/>
    </source>
</evidence>
<dbReference type="PANTHER" id="PTHR35561">
    <property type="entry name" value="RNA 2',3'-CYCLIC PHOSPHODIESTERASE"/>
    <property type="match status" value="1"/>
</dbReference>
<feature type="active site" description="Proton donor" evidence="2">
    <location>
        <position position="23"/>
    </location>
</feature>